<feature type="region of interest" description="Disordered" evidence="1">
    <location>
        <begin position="1"/>
        <end position="427"/>
    </location>
</feature>
<gene>
    <name evidence="3" type="ORF">CALCODRAFT_511380</name>
</gene>
<feature type="compositionally biased region" description="Polar residues" evidence="1">
    <location>
        <begin position="507"/>
        <end position="532"/>
    </location>
</feature>
<sequence length="796" mass="85584">MLPLTLPPLGPEERSPGSHPYSTWAFRLTLPGSPSPLSSPITRTPTIPAPHHPDLGPDPGIDPTTTTTTTITITTPSLPPSLLHPTTTPKGNEKEKEMKETESMEHTSKRNMIFFIQSPGRDTGSSYSDSHDSPESDENAGVQNGQHTSAAVTAAATQPPTAEAPGSSSPAPRQIGPVRTKSRRQIHPHAMPTRAMKHTSAKTRVLGNGHQRPAPPVQRQSSEKKLASAPPARRADSDPLHGPQKAKAKQEPVVVPPSQAVAAKPVLPPGVGSPQVTRRREPEPAPAVRGSPSSSPAVLKAPPPTPASVMNTRPLPAVSPSRLRVPPPTPVTVMQRNLPPPPPLTVAPAPQVANHHGHPTSHRSPPPPASPVDDADDDDDSEWFDSDAETEDEEAEAEAARQAELQRAAEEAQRQREMFSKRRTPSRVELVELGRIGGGLSRLFHPDPNILQSDLYRTQSAVDASARSTMTERLKANKSAVELRPNGDAPTAVSGEGRKHPAPLKLSKSSAALPTVQNQSVTAGESVTSSTRGWILKGRPEDDEESETDVEEPEDLGMSRSIAQQRLEAFASRSRSRTGSKRQTPPTPLRSSTEPPPPPQPAEAEPPPTRTSPTRNGNHHQASFAPVKASEPEHAPPQPIDFAPPHPYNQRIAPQNTPRTAARIMMADELSESVRRQLLWMRASRATGFPNIIPRVQSQDDVVRHPPRPTRGLVDDVRGSAPQPGHGGLIGDVRGSVPQPEHGVPAAENARRRSAVAGLRPLTPLERTEQKQANALQRTRSLAEGLAHHDFHIAGW</sequence>
<feature type="compositionally biased region" description="Low complexity" evidence="1">
    <location>
        <begin position="57"/>
        <end position="89"/>
    </location>
</feature>
<dbReference type="OrthoDB" id="515401at2759"/>
<dbReference type="Proteomes" id="UP000076842">
    <property type="component" value="Unassembled WGS sequence"/>
</dbReference>
<evidence type="ECO:0000313" key="3">
    <source>
        <dbReference type="EMBL" id="KZT53526.1"/>
    </source>
</evidence>
<feature type="domain" description="DUF3295" evidence="2">
    <location>
        <begin position="610"/>
        <end position="703"/>
    </location>
</feature>
<dbReference type="STRING" id="1353952.A0A165DTN8"/>
<dbReference type="InterPro" id="IPR021711">
    <property type="entry name" value="DUF3295"/>
</dbReference>
<reference evidence="3 4" key="1">
    <citation type="journal article" date="2016" name="Mol. Biol. Evol.">
        <title>Comparative Genomics of Early-Diverging Mushroom-Forming Fungi Provides Insights into the Origins of Lignocellulose Decay Capabilities.</title>
        <authorList>
            <person name="Nagy L.G."/>
            <person name="Riley R."/>
            <person name="Tritt A."/>
            <person name="Adam C."/>
            <person name="Daum C."/>
            <person name="Floudas D."/>
            <person name="Sun H."/>
            <person name="Yadav J.S."/>
            <person name="Pangilinan J."/>
            <person name="Larsson K.H."/>
            <person name="Matsuura K."/>
            <person name="Barry K."/>
            <person name="Labutti K."/>
            <person name="Kuo R."/>
            <person name="Ohm R.A."/>
            <person name="Bhattacharya S.S."/>
            <person name="Shirouzu T."/>
            <person name="Yoshinaga Y."/>
            <person name="Martin F.M."/>
            <person name="Grigoriev I.V."/>
            <person name="Hibbett D.S."/>
        </authorList>
    </citation>
    <scope>NUCLEOTIDE SEQUENCE [LARGE SCALE GENOMIC DNA]</scope>
    <source>
        <strain evidence="3 4">HHB12733</strain>
    </source>
</reference>
<accession>A0A165DTN8</accession>
<feature type="compositionally biased region" description="Basic and acidic residues" evidence="1">
    <location>
        <begin position="91"/>
        <end position="108"/>
    </location>
</feature>
<evidence type="ECO:0000256" key="1">
    <source>
        <dbReference type="SAM" id="MobiDB-lite"/>
    </source>
</evidence>
<evidence type="ECO:0000313" key="4">
    <source>
        <dbReference type="Proteomes" id="UP000076842"/>
    </source>
</evidence>
<proteinExistence type="predicted"/>
<feature type="compositionally biased region" description="Acidic residues" evidence="1">
    <location>
        <begin position="541"/>
        <end position="555"/>
    </location>
</feature>
<dbReference type="AlphaFoldDB" id="A0A165DTN8"/>
<dbReference type="EMBL" id="KV424035">
    <property type="protein sequence ID" value="KZT53526.1"/>
    <property type="molecule type" value="Genomic_DNA"/>
</dbReference>
<feature type="compositionally biased region" description="Pro residues" evidence="1">
    <location>
        <begin position="635"/>
        <end position="647"/>
    </location>
</feature>
<feature type="compositionally biased region" description="Pro residues" evidence="1">
    <location>
        <begin position="594"/>
        <end position="610"/>
    </location>
</feature>
<feature type="compositionally biased region" description="Acidic residues" evidence="1">
    <location>
        <begin position="373"/>
        <end position="397"/>
    </location>
</feature>
<feature type="compositionally biased region" description="Low complexity" evidence="1">
    <location>
        <begin position="252"/>
        <end position="265"/>
    </location>
</feature>
<organism evidence="3 4">
    <name type="scientific">Calocera cornea HHB12733</name>
    <dbReference type="NCBI Taxonomy" id="1353952"/>
    <lineage>
        <taxon>Eukaryota</taxon>
        <taxon>Fungi</taxon>
        <taxon>Dikarya</taxon>
        <taxon>Basidiomycota</taxon>
        <taxon>Agaricomycotina</taxon>
        <taxon>Dacrymycetes</taxon>
        <taxon>Dacrymycetales</taxon>
        <taxon>Dacrymycetaceae</taxon>
        <taxon>Calocera</taxon>
    </lineage>
</organism>
<protein>
    <recommendedName>
        <fullName evidence="2">DUF3295 domain-containing protein</fullName>
    </recommendedName>
</protein>
<feature type="compositionally biased region" description="Pro residues" evidence="1">
    <location>
        <begin position="1"/>
        <end position="10"/>
    </location>
</feature>
<feature type="region of interest" description="Disordered" evidence="1">
    <location>
        <begin position="469"/>
        <end position="653"/>
    </location>
</feature>
<dbReference type="Pfam" id="PF11702">
    <property type="entry name" value="DUF3295"/>
    <property type="match status" value="1"/>
</dbReference>
<evidence type="ECO:0000259" key="2">
    <source>
        <dbReference type="Pfam" id="PF11702"/>
    </source>
</evidence>
<keyword evidence="4" id="KW-1185">Reference proteome</keyword>
<feature type="region of interest" description="Disordered" evidence="1">
    <location>
        <begin position="702"/>
        <end position="721"/>
    </location>
</feature>
<dbReference type="InParanoid" id="A0A165DTN8"/>
<name>A0A165DTN8_9BASI</name>
<feature type="compositionally biased region" description="Low complexity" evidence="1">
    <location>
        <begin position="150"/>
        <end position="165"/>
    </location>
</feature>
<feature type="compositionally biased region" description="Basic and acidic residues" evidence="1">
    <location>
        <begin position="407"/>
        <end position="420"/>
    </location>
</feature>
<feature type="compositionally biased region" description="Low complexity" evidence="1">
    <location>
        <begin position="30"/>
        <end position="40"/>
    </location>
</feature>